<feature type="chain" id="PRO_5004525145" evidence="1">
    <location>
        <begin position="33"/>
        <end position="358"/>
    </location>
</feature>
<reference evidence="2 3" key="1">
    <citation type="submission" date="2013-02" db="EMBL/GenBank/DDBJ databases">
        <title>Draft Genome Sequence of Streptomyces aurantiacus, Which Produces Setomimycin.</title>
        <authorList>
            <person name="Gruening B.A."/>
            <person name="Praeg A."/>
            <person name="Erxleben A."/>
            <person name="Guenther S."/>
            <person name="Mueller M."/>
        </authorList>
    </citation>
    <scope>NUCLEOTIDE SEQUENCE [LARGE SCALE GENOMIC DNA]</scope>
    <source>
        <strain evidence="2 3">JA 4570</strain>
    </source>
</reference>
<dbReference type="InterPro" id="IPR006311">
    <property type="entry name" value="TAT_signal"/>
</dbReference>
<organism evidence="2 3">
    <name type="scientific">Streptomyces aurantiacus JA 4570</name>
    <dbReference type="NCBI Taxonomy" id="1286094"/>
    <lineage>
        <taxon>Bacteria</taxon>
        <taxon>Bacillati</taxon>
        <taxon>Actinomycetota</taxon>
        <taxon>Actinomycetes</taxon>
        <taxon>Kitasatosporales</taxon>
        <taxon>Streptomycetaceae</taxon>
        <taxon>Streptomyces</taxon>
        <taxon>Streptomyces aurantiacus group</taxon>
    </lineage>
</organism>
<keyword evidence="1" id="KW-0732">Signal</keyword>
<gene>
    <name evidence="2" type="ORF">STRAU_0490</name>
</gene>
<dbReference type="PATRIC" id="fig|1286094.4.peg.477"/>
<protein>
    <submittedName>
        <fullName evidence="2">Uncharacterized protein</fullName>
    </submittedName>
</protein>
<comment type="caution">
    <text evidence="2">The sequence shown here is derived from an EMBL/GenBank/DDBJ whole genome shotgun (WGS) entry which is preliminary data.</text>
</comment>
<dbReference type="EMBL" id="AOPZ01000017">
    <property type="protein sequence ID" value="EPH46518.1"/>
    <property type="molecule type" value="Genomic_DNA"/>
</dbReference>
<accession>S3ZTK6</accession>
<keyword evidence="3" id="KW-1185">Reference proteome</keyword>
<name>S3ZTK6_9ACTN</name>
<dbReference type="AlphaFoldDB" id="S3ZTK6"/>
<proteinExistence type="predicted"/>
<dbReference type="SUPFAM" id="SSF63829">
    <property type="entry name" value="Calcium-dependent phosphotriesterase"/>
    <property type="match status" value="1"/>
</dbReference>
<evidence type="ECO:0000256" key="1">
    <source>
        <dbReference type="SAM" id="SignalP"/>
    </source>
</evidence>
<dbReference type="PROSITE" id="PS51318">
    <property type="entry name" value="TAT"/>
    <property type="match status" value="1"/>
</dbReference>
<dbReference type="OrthoDB" id="3454650at2"/>
<evidence type="ECO:0000313" key="3">
    <source>
        <dbReference type="Proteomes" id="UP000014629"/>
    </source>
</evidence>
<feature type="signal peptide" evidence="1">
    <location>
        <begin position="1"/>
        <end position="32"/>
    </location>
</feature>
<sequence length="358" mass="39515">MNQSTSRSRRTATLLLAGASLAVGLVASPANAAASWESIPAPEDYATVSLLPFDSQNAYARTMSTCIELCGPVAPKLWQRSGSTWKQLKPPTDVAFDTLAGTGPNDLWAIGRKHVGDGIWHVHRYDGTKWSSDMAPDTKRLEILDAEAVNRTSLWGVGNTRTTNTLWNPTVTHWDGQKWNTKTFTDIDGNFESVDVRSENDIWAVGYRSVSDEVANYQPLAMHYDGTKWSEVRLPDTPGDRNILDNVVSNGPKDVWVHSLEHVWHWDGTTWTRRDIPAGYVKSIAVHGGQTYVGVQVNKSGDPKLLRWNGTSWVADTSLTNGTHVLQLTTSPDGSMYAYSTDAWSTNYLSRLAPPAAR</sequence>
<dbReference type="RefSeq" id="WP_016638624.1">
    <property type="nucleotide sequence ID" value="NZ_AOPZ01000017.1"/>
</dbReference>
<dbReference type="Proteomes" id="UP000014629">
    <property type="component" value="Unassembled WGS sequence"/>
</dbReference>
<evidence type="ECO:0000313" key="2">
    <source>
        <dbReference type="EMBL" id="EPH46518.1"/>
    </source>
</evidence>